<organism evidence="4 5">
    <name type="scientific">Rhodopirellula europaea SH398</name>
    <dbReference type="NCBI Taxonomy" id="1263868"/>
    <lineage>
        <taxon>Bacteria</taxon>
        <taxon>Pseudomonadati</taxon>
        <taxon>Planctomycetota</taxon>
        <taxon>Planctomycetia</taxon>
        <taxon>Pirellulales</taxon>
        <taxon>Pirellulaceae</taxon>
        <taxon>Rhodopirellula</taxon>
    </lineage>
</organism>
<reference evidence="4 5" key="1">
    <citation type="journal article" date="2013" name="Mar. Genomics">
        <title>Expression of sulfatases in Rhodopirellula baltica and the diversity of sulfatases in the genus Rhodopirellula.</title>
        <authorList>
            <person name="Wegner C.E."/>
            <person name="Richter-Heitmann T."/>
            <person name="Klindworth A."/>
            <person name="Klockow C."/>
            <person name="Richter M."/>
            <person name="Achstetter T."/>
            <person name="Glockner F.O."/>
            <person name="Harder J."/>
        </authorList>
    </citation>
    <scope>NUCLEOTIDE SEQUENCE [LARGE SCALE GENOMIC DNA]</scope>
    <source>
        <strain evidence="4 5">SH398</strain>
    </source>
</reference>
<dbReference type="PATRIC" id="fig|1263868.3.peg.2395"/>
<dbReference type="InterPro" id="IPR036188">
    <property type="entry name" value="FAD/NAD-bd_sf"/>
</dbReference>
<dbReference type="PRINTS" id="PR00420">
    <property type="entry name" value="RNGMNOXGNASE"/>
</dbReference>
<gene>
    <name evidence="4" type="ORF">RESH_02210</name>
</gene>
<feature type="domain" description="FAD-binding" evidence="3">
    <location>
        <begin position="7"/>
        <end position="320"/>
    </location>
</feature>
<dbReference type="Proteomes" id="UP000011996">
    <property type="component" value="Unassembled WGS sequence"/>
</dbReference>
<comment type="caution">
    <text evidence="4">The sequence shown here is derived from an EMBL/GenBank/DDBJ whole genome shotgun (WGS) entry which is preliminary data.</text>
</comment>
<dbReference type="AlphaFoldDB" id="M5S6D6"/>
<protein>
    <submittedName>
        <fullName evidence="4">Monooxygenase, FAD-binding protein</fullName>
    </submittedName>
</protein>
<evidence type="ECO:0000259" key="3">
    <source>
        <dbReference type="Pfam" id="PF01494"/>
    </source>
</evidence>
<evidence type="ECO:0000256" key="2">
    <source>
        <dbReference type="ARBA" id="ARBA00023033"/>
    </source>
</evidence>
<dbReference type="GO" id="GO:0071949">
    <property type="term" value="F:FAD binding"/>
    <property type="evidence" value="ECO:0007669"/>
    <property type="project" value="InterPro"/>
</dbReference>
<dbReference type="Gene3D" id="3.50.50.60">
    <property type="entry name" value="FAD/NAD(P)-binding domain"/>
    <property type="match status" value="1"/>
</dbReference>
<keyword evidence="1" id="KW-0560">Oxidoreductase</keyword>
<dbReference type="Pfam" id="PF01494">
    <property type="entry name" value="FAD_binding_3"/>
    <property type="match status" value="1"/>
</dbReference>
<keyword evidence="2 4" id="KW-0503">Monooxygenase</keyword>
<dbReference type="EMBL" id="ANOF01000071">
    <property type="protein sequence ID" value="EMI27203.1"/>
    <property type="molecule type" value="Genomic_DNA"/>
</dbReference>
<name>M5S6D6_9BACT</name>
<dbReference type="GO" id="GO:0004497">
    <property type="term" value="F:monooxygenase activity"/>
    <property type="evidence" value="ECO:0007669"/>
    <property type="project" value="UniProtKB-KW"/>
</dbReference>
<evidence type="ECO:0000313" key="5">
    <source>
        <dbReference type="Proteomes" id="UP000011996"/>
    </source>
</evidence>
<dbReference type="InterPro" id="IPR050493">
    <property type="entry name" value="FAD-dep_Monooxygenase_BioMet"/>
</dbReference>
<evidence type="ECO:0000256" key="1">
    <source>
        <dbReference type="ARBA" id="ARBA00023002"/>
    </source>
</evidence>
<dbReference type="SUPFAM" id="SSF51905">
    <property type="entry name" value="FAD/NAD(P)-binding domain"/>
    <property type="match status" value="1"/>
</dbReference>
<proteinExistence type="predicted"/>
<dbReference type="InterPro" id="IPR002938">
    <property type="entry name" value="FAD-bd"/>
</dbReference>
<sequence>MESILLEVAILGAGVAGLASAIALKQVGIAVRVFERRESVNNLGAGVVCWPNATFVLSELGILDELMAVSGRITAMRRFTRNDVELGILDVGQLDDEMGCPSLAVLREDLMRVLLRRAEEGEIPIAFNAHATSIERTGDCCQVMFDDGNSISPALIIGADGRMDSKARQFITNDNRPVYQGFVNWIGIHRWEQPEFDRLEVHDYWGVGARFGVVPVSAHTAYWAGGLAVSDVSLAQDHPSIDQLKQAFDDWPDPVGEIVRSASDSSTKCVQLFDHNPVPNWHRDNVLMIGDAAHAALPTSGQGAAQALEDAWFLAREISASAGDLETAMAEFTRKRCNKTTRVIMGGRAFASSLFESDVKACALRDQKAVETDYTAMASGMASAWSDGLPIGGQH</sequence>
<accession>M5S6D6</accession>
<dbReference type="PANTHER" id="PTHR13789">
    <property type="entry name" value="MONOOXYGENASE"/>
    <property type="match status" value="1"/>
</dbReference>
<dbReference type="STRING" id="1263868.RESH_02210"/>
<evidence type="ECO:0000313" key="4">
    <source>
        <dbReference type="EMBL" id="EMI27203.1"/>
    </source>
</evidence>
<dbReference type="PANTHER" id="PTHR13789:SF309">
    <property type="entry name" value="PUTATIVE (AFU_ORTHOLOGUE AFUA_6G14510)-RELATED"/>
    <property type="match status" value="1"/>
</dbReference>